<dbReference type="InterPro" id="IPR015424">
    <property type="entry name" value="PyrdxlP-dep_Trfase"/>
</dbReference>
<organism evidence="12 13">
    <name type="scientific">Candidatus Pseudoramibacter fermentans</name>
    <dbReference type="NCBI Taxonomy" id="2594427"/>
    <lineage>
        <taxon>Bacteria</taxon>
        <taxon>Bacillati</taxon>
        <taxon>Bacillota</taxon>
        <taxon>Clostridia</taxon>
        <taxon>Eubacteriales</taxon>
        <taxon>Eubacteriaceae</taxon>
        <taxon>Pseudoramibacter</taxon>
    </lineage>
</organism>
<dbReference type="PANTHER" id="PTHR11601">
    <property type="entry name" value="CYSTEINE DESULFURYLASE FAMILY MEMBER"/>
    <property type="match status" value="1"/>
</dbReference>
<keyword evidence="5" id="KW-0479">Metal-binding</keyword>
<reference evidence="12" key="1">
    <citation type="journal article" date="2020" name="Appl. Environ. Microbiol.">
        <title>Medium-Chain Fatty Acid Synthesis by 'Candidatus Weimeria bifida' gen. nov., sp. nov., and 'Candidatus Pseudoramibacter fermentans' sp. nov.</title>
        <authorList>
            <person name="Scarborough M.J."/>
            <person name="Myers K.S."/>
            <person name="Donohue T.J."/>
            <person name="Noguera D.R."/>
        </authorList>
    </citation>
    <scope>NUCLEOTIDE SEQUENCE</scope>
    <source>
        <strain evidence="12">EUB1.1</strain>
    </source>
</reference>
<dbReference type="Gene3D" id="3.90.1150.10">
    <property type="entry name" value="Aspartate Aminotransferase, domain 1"/>
    <property type="match status" value="1"/>
</dbReference>
<dbReference type="Proteomes" id="UP000473648">
    <property type="component" value="Unassembled WGS sequence"/>
</dbReference>
<evidence type="ECO:0000256" key="9">
    <source>
        <dbReference type="ARBA" id="ARBA00050776"/>
    </source>
</evidence>
<dbReference type="PROSITE" id="PS00595">
    <property type="entry name" value="AA_TRANSFER_CLASS_5"/>
    <property type="match status" value="1"/>
</dbReference>
<feature type="domain" description="Aminotransferase class V" evidence="11">
    <location>
        <begin position="6"/>
        <end position="365"/>
    </location>
</feature>
<keyword evidence="4" id="KW-0808">Transferase</keyword>
<dbReference type="PIRSF" id="PIRSF005572">
    <property type="entry name" value="NifS"/>
    <property type="match status" value="1"/>
</dbReference>
<dbReference type="Pfam" id="PF00266">
    <property type="entry name" value="Aminotran_5"/>
    <property type="match status" value="1"/>
</dbReference>
<evidence type="ECO:0000256" key="6">
    <source>
        <dbReference type="ARBA" id="ARBA00022898"/>
    </source>
</evidence>
<comment type="similarity">
    <text evidence="2">Belongs to the class-V pyridoxal-phosphate-dependent aminotransferase family. NifS/IscS subfamily.</text>
</comment>
<evidence type="ECO:0000313" key="12">
    <source>
        <dbReference type="EMBL" id="MQM72738.1"/>
    </source>
</evidence>
<dbReference type="InterPro" id="IPR015421">
    <property type="entry name" value="PyrdxlP-dep_Trfase_major"/>
</dbReference>
<evidence type="ECO:0000256" key="3">
    <source>
        <dbReference type="ARBA" id="ARBA00012239"/>
    </source>
</evidence>
<evidence type="ECO:0000256" key="1">
    <source>
        <dbReference type="ARBA" id="ARBA00001933"/>
    </source>
</evidence>
<dbReference type="InterPro" id="IPR016454">
    <property type="entry name" value="Cysteine_dSase"/>
</dbReference>
<dbReference type="Gene3D" id="3.40.640.10">
    <property type="entry name" value="Type I PLP-dependent aspartate aminotransferase-like (Major domain)"/>
    <property type="match status" value="1"/>
</dbReference>
<dbReference type="InterPro" id="IPR000192">
    <property type="entry name" value="Aminotrans_V_dom"/>
</dbReference>
<dbReference type="EC" id="2.8.1.7" evidence="3"/>
<evidence type="ECO:0000256" key="7">
    <source>
        <dbReference type="ARBA" id="ARBA00023004"/>
    </source>
</evidence>
<protein>
    <recommendedName>
        <fullName evidence="3">cysteine desulfurase</fullName>
        <ecNumber evidence="3">2.8.1.7</ecNumber>
    </recommendedName>
</protein>
<sequence length="379" mass="41119">MSKQKIYLDHAATTPMSAEVFEKMKPFFSDTFGNPSAVYAEGRRAKAAVETAREQAARSLNAKPEEIYFTSGGSESDNWAIKGIAFSLQDKGRHIITTAIEHPAVLNTCHFLEKLGYEITYLPVDPCGLVSVQTLQNAIREDTILVSIMMANNEIGTIEPIKALAETAHENGVLFHTDAVQAFGNVPIDVTDLGVDMLSLSGHKFYGPKGTGILFCRQGVKLESLIHGGKQESGVRAGTENTAGIVGIGEACECAVKQLSENCIHERELTQFLIDQLTKIPGIYLTGHPDLRLPGNASFYFEDIHSEALMTALDLDGIEVSGGSACTAGSINPSHVLKAIGLNDEQARNALRLTVGRENTLDEMKQTVLSIQNIIERMQ</sequence>
<comment type="caution">
    <text evidence="12">The sequence shown here is derived from an EMBL/GenBank/DDBJ whole genome shotgun (WGS) entry which is preliminary data.</text>
</comment>
<evidence type="ECO:0000256" key="2">
    <source>
        <dbReference type="ARBA" id="ARBA00006490"/>
    </source>
</evidence>
<evidence type="ECO:0000259" key="11">
    <source>
        <dbReference type="Pfam" id="PF00266"/>
    </source>
</evidence>
<comment type="cofactor">
    <cofactor evidence="1 10">
        <name>pyridoxal 5'-phosphate</name>
        <dbReference type="ChEBI" id="CHEBI:597326"/>
    </cofactor>
</comment>
<dbReference type="GO" id="GO:0046872">
    <property type="term" value="F:metal ion binding"/>
    <property type="evidence" value="ECO:0007669"/>
    <property type="project" value="UniProtKB-KW"/>
</dbReference>
<dbReference type="InterPro" id="IPR015422">
    <property type="entry name" value="PyrdxlP-dep_Trfase_small"/>
</dbReference>
<comment type="catalytic activity">
    <reaction evidence="9">
        <text>(sulfur carrier)-H + L-cysteine = (sulfur carrier)-SH + L-alanine</text>
        <dbReference type="Rhea" id="RHEA:43892"/>
        <dbReference type="Rhea" id="RHEA-COMP:14737"/>
        <dbReference type="Rhea" id="RHEA-COMP:14739"/>
        <dbReference type="ChEBI" id="CHEBI:29917"/>
        <dbReference type="ChEBI" id="CHEBI:35235"/>
        <dbReference type="ChEBI" id="CHEBI:57972"/>
        <dbReference type="ChEBI" id="CHEBI:64428"/>
        <dbReference type="EC" id="2.8.1.7"/>
    </reaction>
</comment>
<gene>
    <name evidence="12" type="ORF">FRC53_04825</name>
</gene>
<dbReference type="GO" id="GO:0031071">
    <property type="term" value="F:cysteine desulfurase activity"/>
    <property type="evidence" value="ECO:0007669"/>
    <property type="project" value="UniProtKB-EC"/>
</dbReference>
<evidence type="ECO:0000256" key="8">
    <source>
        <dbReference type="ARBA" id="ARBA00023014"/>
    </source>
</evidence>
<keyword evidence="6" id="KW-0663">Pyridoxal phosphate</keyword>
<keyword evidence="7" id="KW-0408">Iron</keyword>
<evidence type="ECO:0000313" key="13">
    <source>
        <dbReference type="Proteomes" id="UP000473648"/>
    </source>
</evidence>
<accession>A0A6L5GRH6</accession>
<dbReference type="InterPro" id="IPR020578">
    <property type="entry name" value="Aminotrans_V_PyrdxlP_BS"/>
</dbReference>
<evidence type="ECO:0000256" key="4">
    <source>
        <dbReference type="ARBA" id="ARBA00022679"/>
    </source>
</evidence>
<dbReference type="EMBL" id="VOGB01000004">
    <property type="protein sequence ID" value="MQM72738.1"/>
    <property type="molecule type" value="Genomic_DNA"/>
</dbReference>
<dbReference type="NCBIfam" id="NF002806">
    <property type="entry name" value="PRK02948.1"/>
    <property type="match status" value="1"/>
</dbReference>
<dbReference type="SUPFAM" id="SSF53383">
    <property type="entry name" value="PLP-dependent transferases"/>
    <property type="match status" value="1"/>
</dbReference>
<dbReference type="GO" id="GO:0051536">
    <property type="term" value="F:iron-sulfur cluster binding"/>
    <property type="evidence" value="ECO:0007669"/>
    <property type="project" value="UniProtKB-KW"/>
</dbReference>
<dbReference type="AlphaFoldDB" id="A0A6L5GRH6"/>
<evidence type="ECO:0000256" key="5">
    <source>
        <dbReference type="ARBA" id="ARBA00022723"/>
    </source>
</evidence>
<proteinExistence type="inferred from homology"/>
<keyword evidence="8" id="KW-0411">Iron-sulfur</keyword>
<dbReference type="PANTHER" id="PTHR11601:SF34">
    <property type="entry name" value="CYSTEINE DESULFURASE"/>
    <property type="match status" value="1"/>
</dbReference>
<keyword evidence="13" id="KW-1185">Reference proteome</keyword>
<evidence type="ECO:0000256" key="10">
    <source>
        <dbReference type="RuleBase" id="RU004504"/>
    </source>
</evidence>
<dbReference type="FunFam" id="3.40.640.10:FF:000084">
    <property type="entry name" value="IscS-like cysteine desulfurase"/>
    <property type="match status" value="1"/>
</dbReference>
<name>A0A6L5GRH6_9FIRM</name>